<proteinExistence type="predicted"/>
<evidence type="ECO:0000313" key="3">
    <source>
        <dbReference type="Proteomes" id="UP000295097"/>
    </source>
</evidence>
<comment type="caution">
    <text evidence="2">The sequence shown here is derived from an EMBL/GenBank/DDBJ whole genome shotgun (WGS) entry which is preliminary data.</text>
</comment>
<keyword evidence="3" id="KW-1185">Reference proteome</keyword>
<feature type="compositionally biased region" description="Basic and acidic residues" evidence="1">
    <location>
        <begin position="62"/>
        <end position="71"/>
    </location>
</feature>
<feature type="region of interest" description="Disordered" evidence="1">
    <location>
        <begin position="50"/>
        <end position="71"/>
    </location>
</feature>
<dbReference type="InterPro" id="IPR006522">
    <property type="entry name" value="Phage_virion_morphogenesis"/>
</dbReference>
<accession>A0A4R3NQF7</accession>
<evidence type="ECO:0000313" key="2">
    <source>
        <dbReference type="EMBL" id="TCT37690.1"/>
    </source>
</evidence>
<name>A0A4R3NQF7_9HYPH</name>
<protein>
    <submittedName>
        <fullName evidence="2">Phage virion morphogenesis protein</fullName>
    </submittedName>
</protein>
<dbReference type="RefSeq" id="WP_132311909.1">
    <property type="nucleotide sequence ID" value="NZ_SMAR01000017.1"/>
</dbReference>
<evidence type="ECO:0000256" key="1">
    <source>
        <dbReference type="SAM" id="MobiDB-lite"/>
    </source>
</evidence>
<dbReference type="EMBL" id="SMAR01000017">
    <property type="protein sequence ID" value="TCT37690.1"/>
    <property type="molecule type" value="Genomic_DNA"/>
</dbReference>
<reference evidence="2 3" key="1">
    <citation type="submission" date="2019-03" db="EMBL/GenBank/DDBJ databases">
        <title>Freshwater and sediment microbial communities from various areas in North America, analyzing microbe dynamics in response to fracking.</title>
        <authorList>
            <person name="Lamendella R."/>
        </authorList>
    </citation>
    <scope>NUCLEOTIDE SEQUENCE [LARGE SCALE GENOMIC DNA]</scope>
    <source>
        <strain evidence="2 3">175.2</strain>
    </source>
</reference>
<dbReference type="OrthoDB" id="2081253at2"/>
<organism evidence="2 3">
    <name type="scientific">Martelella mediterranea</name>
    <dbReference type="NCBI Taxonomy" id="293089"/>
    <lineage>
        <taxon>Bacteria</taxon>
        <taxon>Pseudomonadati</taxon>
        <taxon>Pseudomonadota</taxon>
        <taxon>Alphaproteobacteria</taxon>
        <taxon>Hyphomicrobiales</taxon>
        <taxon>Aurantimonadaceae</taxon>
        <taxon>Martelella</taxon>
    </lineage>
</organism>
<gene>
    <name evidence="2" type="ORF">EDC90_101780</name>
</gene>
<sequence>MSGISYKLSLSDGTIRRRLERLVALMDQRQGFYRNVGEYLLNATLENFEKESGPDGEPWQQLKDKTIRNRENKGQTPIRILRAEGRLAGSVNYAATDSDVRIGSPMPYAAIHQLGGDIVIPSHTRTIYQHYDARTETFDQRFRKKAQSNFARDVTVGSYTVHIPARPYLGINADDQVAIIAIAERWLETE</sequence>
<dbReference type="Proteomes" id="UP000295097">
    <property type="component" value="Unassembled WGS sequence"/>
</dbReference>
<dbReference type="Pfam" id="PF05069">
    <property type="entry name" value="Phage_tail_S"/>
    <property type="match status" value="1"/>
</dbReference>
<dbReference type="NCBIfam" id="TIGR01635">
    <property type="entry name" value="tail_comp_S"/>
    <property type="match status" value="1"/>
</dbReference>
<dbReference type="AlphaFoldDB" id="A0A4R3NQF7"/>